<dbReference type="InterPro" id="IPR032812">
    <property type="entry name" value="SbsA_Ig"/>
</dbReference>
<accession>A0A3B0UBE8</accession>
<sequence length="642" mass="73949">MKFVEKIPLLIIAAFTYVVIYSSCASIGAPDGGPSDSLPPVLLKTVPLYHELNYKGNEVRLTFDEYIIYDKVMEELVVSPPLKKRPVIRIKSKTLIIQFNEELRDSTTYSMDFKSSIVDNNEQNPFKNFRFSFSTGDVFDSLRVAGMVKNAFNLNPVEKALVLLQKNLHDSAVFRVEPNYIAKTDENGIFMIDNIAPGKYHIFSINDANANLLYDEGAEEIAFIDTLIVPSAEFIEERDTIVSGADSLLISGHTRFMPGPVYLRQFTEDIFEQYLNTSKRESLYKCLFIFSESVKDTFGVRLLNYNAKDWYLLEPNQQNDSIVLWITDTLVAQLDTFDVEVSYNQLDSAGIIYVQNDTLSLPYKVKKKTAPKKKKNKGKEEKKIPQFTINSNIKTSGFDLNRNILLSMPEPVKTFYYNDMARLYLDKDTTGTPLEYTFKKDTSAYRRFIISYNWEPNTAYRLEIDSAAVENIYGITNKKLIKKFTTQKEEYYGKIIVTLKNITCPLIAQLIKDTEEEEVLQQKFTSKDGGIMFDFLKPDKYIVKIIYDTNGNHKWDAGSYQGHTQPEKVAYLQKVIKVKSNFEHQEQWDVTINPTYPKVLYDKELEEQKQKAREKKQRQPKQQERNRNSNSFGGGGQQGLFN</sequence>
<feature type="domain" description="SbsA Ig-like" evidence="3">
    <location>
        <begin position="36"/>
        <end position="135"/>
    </location>
</feature>
<dbReference type="SUPFAM" id="SSF49452">
    <property type="entry name" value="Starch-binding domain-like"/>
    <property type="match status" value="1"/>
</dbReference>
<dbReference type="AlphaFoldDB" id="A0A3B0UBE8"/>
<evidence type="ECO:0000313" key="4">
    <source>
        <dbReference type="EMBL" id="VAW23822.1"/>
    </source>
</evidence>
<gene>
    <name evidence="4" type="ORF">MNBD_BACTEROID01-2386</name>
</gene>
<evidence type="ECO:0000259" key="3">
    <source>
        <dbReference type="Pfam" id="PF13205"/>
    </source>
</evidence>
<name>A0A3B0UBE8_9ZZZZ</name>
<dbReference type="Pfam" id="PF13205">
    <property type="entry name" value="Big_5"/>
    <property type="match status" value="1"/>
</dbReference>
<reference evidence="4" key="1">
    <citation type="submission" date="2018-06" db="EMBL/GenBank/DDBJ databases">
        <authorList>
            <person name="Zhirakovskaya E."/>
        </authorList>
    </citation>
    <scope>NUCLEOTIDE SEQUENCE</scope>
</reference>
<keyword evidence="1" id="KW-0732">Signal</keyword>
<dbReference type="GO" id="GO:0030246">
    <property type="term" value="F:carbohydrate binding"/>
    <property type="evidence" value="ECO:0007669"/>
    <property type="project" value="InterPro"/>
</dbReference>
<protein>
    <recommendedName>
        <fullName evidence="3">SbsA Ig-like domain-containing protein</fullName>
    </recommendedName>
</protein>
<evidence type="ECO:0000256" key="2">
    <source>
        <dbReference type="SAM" id="MobiDB-lite"/>
    </source>
</evidence>
<dbReference type="InterPro" id="IPR013784">
    <property type="entry name" value="Carb-bd-like_fold"/>
</dbReference>
<evidence type="ECO:0000256" key="1">
    <source>
        <dbReference type="ARBA" id="ARBA00022729"/>
    </source>
</evidence>
<feature type="region of interest" description="Disordered" evidence="2">
    <location>
        <begin position="603"/>
        <end position="642"/>
    </location>
</feature>
<dbReference type="EMBL" id="UOEP01000202">
    <property type="protein sequence ID" value="VAW23822.1"/>
    <property type="molecule type" value="Genomic_DNA"/>
</dbReference>
<organism evidence="4">
    <name type="scientific">hydrothermal vent metagenome</name>
    <dbReference type="NCBI Taxonomy" id="652676"/>
    <lineage>
        <taxon>unclassified sequences</taxon>
        <taxon>metagenomes</taxon>
        <taxon>ecological metagenomes</taxon>
    </lineage>
</organism>
<feature type="compositionally biased region" description="Gly residues" evidence="2">
    <location>
        <begin position="632"/>
        <end position="642"/>
    </location>
</feature>
<proteinExistence type="predicted"/>